<evidence type="ECO:0000313" key="6">
    <source>
        <dbReference type="Proteomes" id="UP000266841"/>
    </source>
</evidence>
<dbReference type="PANTHER" id="PTHR24320">
    <property type="entry name" value="RETINOL DEHYDROGENASE"/>
    <property type="match status" value="1"/>
</dbReference>
<dbReference type="Pfam" id="PF00106">
    <property type="entry name" value="adh_short"/>
    <property type="match status" value="1"/>
</dbReference>
<dbReference type="PANTHER" id="PTHR24320:SF148">
    <property type="entry name" value="NAD(P)-BINDING ROSSMANN-FOLD SUPERFAMILY PROTEIN"/>
    <property type="match status" value="1"/>
</dbReference>
<dbReference type="InterPro" id="IPR036291">
    <property type="entry name" value="NAD(P)-bd_dom_sf"/>
</dbReference>
<dbReference type="InterPro" id="IPR002347">
    <property type="entry name" value="SDR_fam"/>
</dbReference>
<gene>
    <name evidence="5" type="ORF">THAOC_35798</name>
</gene>
<evidence type="ECO:0000313" key="5">
    <source>
        <dbReference type="EMBL" id="EJK45586.1"/>
    </source>
</evidence>
<accession>K0R9I9</accession>
<dbReference type="SUPFAM" id="SSF51735">
    <property type="entry name" value="NAD(P)-binding Rossmann-fold domains"/>
    <property type="match status" value="1"/>
</dbReference>
<dbReference type="eggNOG" id="KOG1208">
    <property type="taxonomic scope" value="Eukaryota"/>
</dbReference>
<organism evidence="5 6">
    <name type="scientific">Thalassiosira oceanica</name>
    <name type="common">Marine diatom</name>
    <dbReference type="NCBI Taxonomy" id="159749"/>
    <lineage>
        <taxon>Eukaryota</taxon>
        <taxon>Sar</taxon>
        <taxon>Stramenopiles</taxon>
        <taxon>Ochrophyta</taxon>
        <taxon>Bacillariophyta</taxon>
        <taxon>Coscinodiscophyceae</taxon>
        <taxon>Thalassiosirophycidae</taxon>
        <taxon>Thalassiosirales</taxon>
        <taxon>Thalassiosiraceae</taxon>
        <taxon>Thalassiosira</taxon>
    </lineage>
</organism>
<dbReference type="PRINTS" id="PR00081">
    <property type="entry name" value="GDHRDH"/>
</dbReference>
<evidence type="ECO:0000256" key="1">
    <source>
        <dbReference type="ARBA" id="ARBA00006484"/>
    </source>
</evidence>
<evidence type="ECO:0000256" key="3">
    <source>
        <dbReference type="SAM" id="MobiDB-lite"/>
    </source>
</evidence>
<keyword evidence="2" id="KW-0560">Oxidoreductase</keyword>
<evidence type="ECO:0000256" key="4">
    <source>
        <dbReference type="SAM" id="SignalP"/>
    </source>
</evidence>
<dbReference type="AlphaFoldDB" id="K0R9I9"/>
<comment type="similarity">
    <text evidence="1">Belongs to the short-chain dehydrogenases/reductases (SDR) family.</text>
</comment>
<dbReference type="EMBL" id="AGNL01048409">
    <property type="protein sequence ID" value="EJK45586.1"/>
    <property type="molecule type" value="Genomic_DNA"/>
</dbReference>
<reference evidence="5 6" key="1">
    <citation type="journal article" date="2012" name="Genome Biol.">
        <title>Genome and low-iron response of an oceanic diatom adapted to chronic iron limitation.</title>
        <authorList>
            <person name="Lommer M."/>
            <person name="Specht M."/>
            <person name="Roy A.S."/>
            <person name="Kraemer L."/>
            <person name="Andreson R."/>
            <person name="Gutowska M.A."/>
            <person name="Wolf J."/>
            <person name="Bergner S.V."/>
            <person name="Schilhabel M.B."/>
            <person name="Klostermeier U.C."/>
            <person name="Beiko R.G."/>
            <person name="Rosenstiel P."/>
            <person name="Hippler M."/>
            <person name="Laroche J."/>
        </authorList>
    </citation>
    <scope>NUCLEOTIDE SEQUENCE [LARGE SCALE GENOMIC DNA]</scope>
    <source>
        <strain evidence="5 6">CCMP1005</strain>
    </source>
</reference>
<dbReference type="OrthoDB" id="157221at2759"/>
<keyword evidence="4" id="KW-0732">Signal</keyword>
<comment type="caution">
    <text evidence="5">The sequence shown here is derived from an EMBL/GenBank/DDBJ whole genome shotgun (WGS) entry which is preliminary data.</text>
</comment>
<proteinExistence type="inferred from homology"/>
<sequence>MWPMNLAPAIGLLLLVQVPCRAFLEHATCVRRTGTRIAAAEGKFSDEVTCGPPSDLFPQKIMDGVKFNLFGAGRADDEDRRHGSFQPPPRSMEGTTVLITGASSGLGLESAKRLALCGATVVLTARTQAKVHRAVNDAVEYCRDPGRGQYASANPKVLGVMLDLDDFSTVRSFPERYRSSMSDRSLAIQIDVLMNNAGGGGHPSREVTVDGFEKTFQSNHLGHFLLTSLLFENDLATRNGRGCTVINVSSITHRCAEATHGELRKEVEFGYDFENMNCDIAYSGEAYCQAKLANVLFTRELQRRADLHKPGWLTAVSLEPGGVATDIWRHVLGYDPRTYDKRCNSGEELTQPPNRGVIDKLSARLFYRVATQVERGANVQIWLAYLHASEKKIEKGQHYDEFRTVRPVPKYVNESNSEMLWTKSEDMAGIKFRFD</sequence>
<keyword evidence="6" id="KW-1185">Reference proteome</keyword>
<evidence type="ECO:0000256" key="2">
    <source>
        <dbReference type="ARBA" id="ARBA00023002"/>
    </source>
</evidence>
<dbReference type="Gene3D" id="3.40.50.720">
    <property type="entry name" value="NAD(P)-binding Rossmann-like Domain"/>
    <property type="match status" value="1"/>
</dbReference>
<dbReference type="Proteomes" id="UP000266841">
    <property type="component" value="Unassembled WGS sequence"/>
</dbReference>
<feature type="region of interest" description="Disordered" evidence="3">
    <location>
        <begin position="74"/>
        <end position="94"/>
    </location>
</feature>
<protein>
    <submittedName>
        <fullName evidence="5">Uncharacterized protein</fullName>
    </submittedName>
</protein>
<feature type="signal peptide" evidence="4">
    <location>
        <begin position="1"/>
        <end position="22"/>
    </location>
</feature>
<name>K0R9I9_THAOC</name>
<dbReference type="GO" id="GO:0016491">
    <property type="term" value="F:oxidoreductase activity"/>
    <property type="evidence" value="ECO:0007669"/>
    <property type="project" value="UniProtKB-KW"/>
</dbReference>
<feature type="chain" id="PRO_5003836124" evidence="4">
    <location>
        <begin position="23"/>
        <end position="435"/>
    </location>
</feature>